<dbReference type="Proteomes" id="UP001066276">
    <property type="component" value="Chromosome 4_1"/>
</dbReference>
<sequence>MERWRRSAQGLRDPDFSPERKSRGPQTPLALLAPTSAGVRRVGHPGRAPYESDFTVRPRLSYKLRAADGAHQRDIGEDIRLSAKIIGAQWTTILSSAERGLALHLAPILGRGHIRAWRASTKGQCKLENTFCMNPPPPGRRAAERCDWGPGRKWSRA</sequence>
<evidence type="ECO:0000313" key="3">
    <source>
        <dbReference type="Proteomes" id="UP001066276"/>
    </source>
</evidence>
<dbReference type="AlphaFoldDB" id="A0AAV7TA55"/>
<feature type="region of interest" description="Disordered" evidence="1">
    <location>
        <begin position="136"/>
        <end position="157"/>
    </location>
</feature>
<organism evidence="2 3">
    <name type="scientific">Pleurodeles waltl</name>
    <name type="common">Iberian ribbed newt</name>
    <dbReference type="NCBI Taxonomy" id="8319"/>
    <lineage>
        <taxon>Eukaryota</taxon>
        <taxon>Metazoa</taxon>
        <taxon>Chordata</taxon>
        <taxon>Craniata</taxon>
        <taxon>Vertebrata</taxon>
        <taxon>Euteleostomi</taxon>
        <taxon>Amphibia</taxon>
        <taxon>Batrachia</taxon>
        <taxon>Caudata</taxon>
        <taxon>Salamandroidea</taxon>
        <taxon>Salamandridae</taxon>
        <taxon>Pleurodelinae</taxon>
        <taxon>Pleurodeles</taxon>
    </lineage>
</organism>
<proteinExistence type="predicted"/>
<protein>
    <submittedName>
        <fullName evidence="2">Uncharacterized protein</fullName>
    </submittedName>
</protein>
<evidence type="ECO:0000256" key="1">
    <source>
        <dbReference type="SAM" id="MobiDB-lite"/>
    </source>
</evidence>
<gene>
    <name evidence="2" type="ORF">NDU88_005347</name>
</gene>
<dbReference type="EMBL" id="JANPWB010000007">
    <property type="protein sequence ID" value="KAJ1173515.1"/>
    <property type="molecule type" value="Genomic_DNA"/>
</dbReference>
<accession>A0AAV7TA55</accession>
<feature type="region of interest" description="Disordered" evidence="1">
    <location>
        <begin position="1"/>
        <end position="50"/>
    </location>
</feature>
<name>A0AAV7TA55_PLEWA</name>
<reference evidence="2" key="1">
    <citation type="journal article" date="2022" name="bioRxiv">
        <title>Sequencing and chromosome-scale assembly of the giantPleurodeles waltlgenome.</title>
        <authorList>
            <person name="Brown T."/>
            <person name="Elewa A."/>
            <person name="Iarovenko S."/>
            <person name="Subramanian E."/>
            <person name="Araus A.J."/>
            <person name="Petzold A."/>
            <person name="Susuki M."/>
            <person name="Suzuki K.-i.T."/>
            <person name="Hayashi T."/>
            <person name="Toyoda A."/>
            <person name="Oliveira C."/>
            <person name="Osipova E."/>
            <person name="Leigh N.D."/>
            <person name="Simon A."/>
            <person name="Yun M.H."/>
        </authorList>
    </citation>
    <scope>NUCLEOTIDE SEQUENCE</scope>
    <source>
        <strain evidence="2">20211129_DDA</strain>
        <tissue evidence="2">Liver</tissue>
    </source>
</reference>
<feature type="compositionally biased region" description="Basic and acidic residues" evidence="1">
    <location>
        <begin position="12"/>
        <end position="22"/>
    </location>
</feature>
<keyword evidence="3" id="KW-1185">Reference proteome</keyword>
<comment type="caution">
    <text evidence="2">The sequence shown here is derived from an EMBL/GenBank/DDBJ whole genome shotgun (WGS) entry which is preliminary data.</text>
</comment>
<evidence type="ECO:0000313" key="2">
    <source>
        <dbReference type="EMBL" id="KAJ1173515.1"/>
    </source>
</evidence>